<dbReference type="GeneID" id="5001199"/>
<dbReference type="STRING" id="436017.A4RVE3"/>
<keyword evidence="11" id="KW-1185">Reference proteome</keyword>
<evidence type="ECO:0000259" key="8">
    <source>
        <dbReference type="Pfam" id="PF00924"/>
    </source>
</evidence>
<dbReference type="OrthoDB" id="431980at2759"/>
<evidence type="ECO:0000256" key="2">
    <source>
        <dbReference type="ARBA" id="ARBA00008017"/>
    </source>
</evidence>
<protein>
    <submittedName>
        <fullName evidence="10">MscS family transporter: small-conductance mechanosensitive ion channel</fullName>
    </submittedName>
</protein>
<dbReference type="InterPro" id="IPR049142">
    <property type="entry name" value="MS_channel_1st"/>
</dbReference>
<dbReference type="GO" id="GO:0055085">
    <property type="term" value="P:transmembrane transport"/>
    <property type="evidence" value="ECO:0007669"/>
    <property type="project" value="InterPro"/>
</dbReference>
<evidence type="ECO:0000256" key="4">
    <source>
        <dbReference type="ARBA" id="ARBA00022692"/>
    </source>
</evidence>
<feature type="domain" description="Mechanosensitive ion channel MscS" evidence="8">
    <location>
        <begin position="309"/>
        <end position="376"/>
    </location>
</feature>
<dbReference type="Gramene" id="ABO95413">
    <property type="protein sequence ID" value="ABO95413"/>
    <property type="gene ID" value="OSTLU_30945"/>
</dbReference>
<feature type="transmembrane region" description="Helical" evidence="7">
    <location>
        <begin position="72"/>
        <end position="88"/>
    </location>
</feature>
<keyword evidence="6 7" id="KW-0472">Membrane</keyword>
<feature type="transmembrane region" description="Helical" evidence="7">
    <location>
        <begin position="32"/>
        <end position="52"/>
    </location>
</feature>
<keyword evidence="5 7" id="KW-1133">Transmembrane helix</keyword>
<dbReference type="Gene3D" id="2.30.30.60">
    <property type="match status" value="1"/>
</dbReference>
<dbReference type="PROSITE" id="PS00018">
    <property type="entry name" value="EF_HAND_1"/>
    <property type="match status" value="1"/>
</dbReference>
<organism evidence="10 11">
    <name type="scientific">Ostreococcus lucimarinus (strain CCE9901)</name>
    <dbReference type="NCBI Taxonomy" id="436017"/>
    <lineage>
        <taxon>Eukaryota</taxon>
        <taxon>Viridiplantae</taxon>
        <taxon>Chlorophyta</taxon>
        <taxon>Mamiellophyceae</taxon>
        <taxon>Mamiellales</taxon>
        <taxon>Bathycoccaceae</taxon>
        <taxon>Ostreococcus</taxon>
    </lineage>
</organism>
<dbReference type="InterPro" id="IPR006685">
    <property type="entry name" value="MscS_channel_2nd"/>
</dbReference>
<keyword evidence="3" id="KW-1003">Cell membrane</keyword>
<dbReference type="RefSeq" id="XP_001417120.1">
    <property type="nucleotide sequence ID" value="XM_001417083.1"/>
</dbReference>
<dbReference type="EMBL" id="CP000584">
    <property type="protein sequence ID" value="ABO95413.1"/>
    <property type="molecule type" value="Genomic_DNA"/>
</dbReference>
<evidence type="ECO:0000256" key="7">
    <source>
        <dbReference type="SAM" id="Phobius"/>
    </source>
</evidence>
<evidence type="ECO:0000256" key="1">
    <source>
        <dbReference type="ARBA" id="ARBA00004651"/>
    </source>
</evidence>
<dbReference type="SUPFAM" id="SSF50182">
    <property type="entry name" value="Sm-like ribonucleoproteins"/>
    <property type="match status" value="1"/>
</dbReference>
<dbReference type="Proteomes" id="UP000001568">
    <property type="component" value="Chromosome 4"/>
</dbReference>
<name>A4RVE3_OSTLU</name>
<dbReference type="GO" id="GO:0005886">
    <property type="term" value="C:plasma membrane"/>
    <property type="evidence" value="ECO:0007669"/>
    <property type="project" value="UniProtKB-SubCell"/>
</dbReference>
<comment type="similarity">
    <text evidence="2">Belongs to the MscS (TC 1.A.23) family.</text>
</comment>
<evidence type="ECO:0000256" key="5">
    <source>
        <dbReference type="ARBA" id="ARBA00022989"/>
    </source>
</evidence>
<evidence type="ECO:0000256" key="6">
    <source>
        <dbReference type="ARBA" id="ARBA00023136"/>
    </source>
</evidence>
<dbReference type="PANTHER" id="PTHR30566:SF5">
    <property type="entry name" value="MECHANOSENSITIVE ION CHANNEL PROTEIN 1, MITOCHONDRIAL-RELATED"/>
    <property type="match status" value="1"/>
</dbReference>
<dbReference type="InterPro" id="IPR018247">
    <property type="entry name" value="EF_Hand_1_Ca_BS"/>
</dbReference>
<dbReference type="KEGG" id="olu:OSTLU_30945"/>
<evidence type="ECO:0000259" key="9">
    <source>
        <dbReference type="Pfam" id="PF21088"/>
    </source>
</evidence>
<dbReference type="PANTHER" id="PTHR30566">
    <property type="entry name" value="YNAI-RELATED MECHANOSENSITIVE ION CHANNEL"/>
    <property type="match status" value="1"/>
</dbReference>
<keyword evidence="4 7" id="KW-0812">Transmembrane</keyword>
<dbReference type="HOGENOM" id="CLU_577966_0_0_1"/>
<dbReference type="InterPro" id="IPR011014">
    <property type="entry name" value="MscS_channel_TM-2"/>
</dbReference>
<feature type="domain" description="Mechanosensitive ion channel transmembrane helices 2/3" evidence="9">
    <location>
        <begin position="266"/>
        <end position="307"/>
    </location>
</feature>
<dbReference type="Pfam" id="PF21088">
    <property type="entry name" value="MS_channel_1st"/>
    <property type="match status" value="1"/>
</dbReference>
<evidence type="ECO:0000313" key="10">
    <source>
        <dbReference type="EMBL" id="ABO95413.1"/>
    </source>
</evidence>
<dbReference type="InterPro" id="IPR010920">
    <property type="entry name" value="LSM_dom_sf"/>
</dbReference>
<sequence length="473" mass="52257">MAKFSGSSSDFDEHDDDELVAGVLTKKATKNVMLLVALVAAVASVTYLVTMVSMNAERGLADVLYTLVFDDVWANIAITVLVLYTGAIKKAVEFALTTTATFVRPTRVNMLWWVSLFCLRSIKHVTNIIRNTFVWSLGNQIWSLIPLGIDLIKFDPETTADGVDHVHSLLTTMFDANNDGVVTTTEVQMWFVAKTLRLLWCFYFLDLSRWFMSLKAAPTIQEMRTRGSSYDREDFLSQALRHHYAGLRGDRGVSWDSQARSALIDKALTVATYLLTSYWCLSALGVNMTGLLAVGGVSGIAVGFAAQKLVSNCIGGILIFVTQPFVEGDHVQFGSIDGRVEMVGWHSTRIASIDDGYSYIVPNTDVLGSALKNISRREYVPIKLAIPFPDYVKSKTSMETYVADVKKIVFDKVDDWSVRSPVVNMEFDGLTPKIRIKAFIDGSKEKNKASDLEVQLMGAIVEKMQPSSSGSAA</sequence>
<comment type="subcellular location">
    <subcellularLocation>
        <location evidence="1">Cell membrane</location>
        <topology evidence="1">Multi-pass membrane protein</topology>
    </subcellularLocation>
</comment>
<reference evidence="10 11" key="1">
    <citation type="journal article" date="2007" name="Proc. Natl. Acad. Sci. U.S.A.">
        <title>The tiny eukaryote Ostreococcus provides genomic insights into the paradox of plankton speciation.</title>
        <authorList>
            <person name="Palenik B."/>
            <person name="Grimwood J."/>
            <person name="Aerts A."/>
            <person name="Rouze P."/>
            <person name="Salamov A."/>
            <person name="Putnam N."/>
            <person name="Dupont C."/>
            <person name="Jorgensen R."/>
            <person name="Derelle E."/>
            <person name="Rombauts S."/>
            <person name="Zhou K."/>
            <person name="Otillar R."/>
            <person name="Merchant S.S."/>
            <person name="Podell S."/>
            <person name="Gaasterland T."/>
            <person name="Napoli C."/>
            <person name="Gendler K."/>
            <person name="Manuell A."/>
            <person name="Tai V."/>
            <person name="Vallon O."/>
            <person name="Piganeau G."/>
            <person name="Jancek S."/>
            <person name="Heijde M."/>
            <person name="Jabbari K."/>
            <person name="Bowler C."/>
            <person name="Lohr M."/>
            <person name="Robbens S."/>
            <person name="Werner G."/>
            <person name="Dubchak I."/>
            <person name="Pazour G.J."/>
            <person name="Ren Q."/>
            <person name="Paulsen I."/>
            <person name="Delwiche C."/>
            <person name="Schmutz J."/>
            <person name="Rokhsar D."/>
            <person name="Van de Peer Y."/>
            <person name="Moreau H."/>
            <person name="Grigoriev I.V."/>
        </authorList>
    </citation>
    <scope>NUCLEOTIDE SEQUENCE [LARGE SCALE GENOMIC DNA]</scope>
    <source>
        <strain evidence="10 11">CCE9901</strain>
    </source>
</reference>
<dbReference type="eggNOG" id="ENOG502S8B0">
    <property type="taxonomic scope" value="Eukaryota"/>
</dbReference>
<dbReference type="OMA" id="GWHSTRI"/>
<evidence type="ECO:0000256" key="3">
    <source>
        <dbReference type="ARBA" id="ARBA00022475"/>
    </source>
</evidence>
<accession>A4RVE3</accession>
<proteinExistence type="inferred from homology"/>
<dbReference type="Pfam" id="PF00924">
    <property type="entry name" value="MS_channel_2nd"/>
    <property type="match status" value="1"/>
</dbReference>
<dbReference type="InterPro" id="IPR023408">
    <property type="entry name" value="MscS_beta-dom_sf"/>
</dbReference>
<dbReference type="SUPFAM" id="SSF82861">
    <property type="entry name" value="Mechanosensitive channel protein MscS (YggB), transmembrane region"/>
    <property type="match status" value="1"/>
</dbReference>
<dbReference type="Gene3D" id="1.10.287.1260">
    <property type="match status" value="1"/>
</dbReference>
<dbReference type="AlphaFoldDB" id="A4RVE3"/>
<evidence type="ECO:0000313" key="11">
    <source>
        <dbReference type="Proteomes" id="UP000001568"/>
    </source>
</evidence>
<gene>
    <name evidence="10" type="ORF">OSTLU_30945</name>
</gene>